<organism evidence="2 3">
    <name type="scientific">Candidatus Thermoflexus japonica</name>
    <dbReference type="NCBI Taxonomy" id="2035417"/>
    <lineage>
        <taxon>Bacteria</taxon>
        <taxon>Bacillati</taxon>
        <taxon>Chloroflexota</taxon>
        <taxon>Thermoflexia</taxon>
        <taxon>Thermoflexales</taxon>
        <taxon>Thermoflexaceae</taxon>
        <taxon>Thermoflexus</taxon>
    </lineage>
</organism>
<name>A0A2H5Y5Y8_9CHLR</name>
<evidence type="ECO:0000313" key="2">
    <source>
        <dbReference type="EMBL" id="GBD08865.1"/>
    </source>
</evidence>
<evidence type="ECO:0000313" key="3">
    <source>
        <dbReference type="Proteomes" id="UP000236642"/>
    </source>
</evidence>
<reference evidence="3" key="1">
    <citation type="submission" date="2017-09" db="EMBL/GenBank/DDBJ databases">
        <title>Metaegenomics of thermophilic ammonia-oxidizing enrichment culture.</title>
        <authorList>
            <person name="Kato S."/>
            <person name="Suzuki K."/>
        </authorList>
    </citation>
    <scope>NUCLEOTIDE SEQUENCE [LARGE SCALE GENOMIC DNA]</scope>
</reference>
<evidence type="ECO:0000259" key="1">
    <source>
        <dbReference type="Pfam" id="PF03807"/>
    </source>
</evidence>
<dbReference type="InterPro" id="IPR028939">
    <property type="entry name" value="P5C_Rdtase_cat_N"/>
</dbReference>
<dbReference type="AlphaFoldDB" id="A0A2H5Y5Y8"/>
<dbReference type="EMBL" id="BEHY01000019">
    <property type="protein sequence ID" value="GBD08865.1"/>
    <property type="molecule type" value="Genomic_DNA"/>
</dbReference>
<protein>
    <recommendedName>
        <fullName evidence="1">Pyrroline-5-carboxylate reductase catalytic N-terminal domain-containing protein</fullName>
    </recommendedName>
</protein>
<dbReference type="SUPFAM" id="SSF51735">
    <property type="entry name" value="NAD(P)-binding Rossmann-fold domains"/>
    <property type="match status" value="1"/>
</dbReference>
<comment type="caution">
    <text evidence="2">The sequence shown here is derived from an EMBL/GenBank/DDBJ whole genome shotgun (WGS) entry which is preliminary data.</text>
</comment>
<dbReference type="Proteomes" id="UP000236642">
    <property type="component" value="Unassembled WGS sequence"/>
</dbReference>
<proteinExistence type="predicted"/>
<dbReference type="Pfam" id="PF03807">
    <property type="entry name" value="F420_oxidored"/>
    <property type="match status" value="1"/>
</dbReference>
<sequence length="138" mass="14561">MNIGILGTGTVGQTIGSKLIQLGHEVRMGSRTAENEKAAQWVAANGPRASHGTFADAAAFGEILFNCTAGVASLRALRMAGEANLRGKILIDVANPLDFSHGMPPSLAVCNTDSLGEQIQRAFPETRGPACRRWSADR</sequence>
<dbReference type="InterPro" id="IPR036291">
    <property type="entry name" value="NAD(P)-bd_dom_sf"/>
</dbReference>
<dbReference type="Gene3D" id="3.40.50.720">
    <property type="entry name" value="NAD(P)-binding Rossmann-like Domain"/>
    <property type="match status" value="1"/>
</dbReference>
<gene>
    <name evidence="2" type="ORF">HRbin22_01108</name>
</gene>
<feature type="domain" description="Pyrroline-5-carboxylate reductase catalytic N-terminal" evidence="1">
    <location>
        <begin position="3"/>
        <end position="96"/>
    </location>
</feature>
<accession>A0A2H5Y5Y8</accession>